<dbReference type="InterPro" id="IPR055411">
    <property type="entry name" value="LRR_FXL15/At3g58940/PEG3-like"/>
</dbReference>
<sequence length="557" mass="64726">METTVVLVDDGTSKLPENIRHHILSFLEHEEAVKTSVLSKAWLSTWRTRPDLQFIRKRVVKRSPDDTTIQATLEKKGNDFVNSINTTLTRYHENKYGIETLKIYLPMIASVTPDHVNTWFQIAVENGVKILSIGLNNFIVLPETVFRAKSLVKLWLGKFQLNSQVIQIIRCHGLRKLSLIQVNIDEVMLQRIISSCPSIEYLKILLSVGFANIKVTNLQKLKQFKIQFREKRSGFVELEGPSLEEFCYWNCINTDEDETQFFPCSLQMYACKNLKRLRLREIAITEGFFSGIAENFPLLEELTVQYCDHLQNIKISSQSIKRIYLDTNWELKEACIDVPSIVRFKYSGDSIPLFSFTAPSGPCIFEIDLQCQDWDILEISWFSELKELLTKLNKSEISLDIQFPATLDGFTEDEMRNNAIFPVPQVQKLSIGFSDRDYLDAAYLALDSIFWTCRPKTIVQSWHYDKVLNNNDLVKVLFEMLMLRRNQQQTKFWQQELKAVKLEMFKEGQRVRFPELLLDLETFLKSMKTEGSSSCTPLVFDLEWETAKQATRKHETT</sequence>
<name>A0ABD2YJA6_9GENT</name>
<evidence type="ECO:0000313" key="4">
    <source>
        <dbReference type="Proteomes" id="UP001630127"/>
    </source>
</evidence>
<evidence type="ECO:0000259" key="1">
    <source>
        <dbReference type="Pfam" id="PF00646"/>
    </source>
</evidence>
<dbReference type="PANTHER" id="PTHR34145">
    <property type="entry name" value="OS02G0105600 PROTEIN"/>
    <property type="match status" value="1"/>
</dbReference>
<evidence type="ECO:0008006" key="5">
    <source>
        <dbReference type="Google" id="ProtNLM"/>
    </source>
</evidence>
<comment type="caution">
    <text evidence="3">The sequence shown here is derived from an EMBL/GenBank/DDBJ whole genome shotgun (WGS) entry which is preliminary data.</text>
</comment>
<reference evidence="3 4" key="1">
    <citation type="submission" date="2024-11" db="EMBL/GenBank/DDBJ databases">
        <title>A near-complete genome assembly of Cinchona calisaya.</title>
        <authorList>
            <person name="Lian D.C."/>
            <person name="Zhao X.W."/>
            <person name="Wei L."/>
        </authorList>
    </citation>
    <scope>NUCLEOTIDE SEQUENCE [LARGE SCALE GENOMIC DNA]</scope>
    <source>
        <tissue evidence="3">Nenye</tissue>
    </source>
</reference>
<evidence type="ECO:0000259" key="2">
    <source>
        <dbReference type="Pfam" id="PF24758"/>
    </source>
</evidence>
<proteinExistence type="predicted"/>
<dbReference type="AlphaFoldDB" id="A0ABD2YJA6"/>
<dbReference type="SUPFAM" id="SSF52047">
    <property type="entry name" value="RNI-like"/>
    <property type="match status" value="1"/>
</dbReference>
<evidence type="ECO:0000313" key="3">
    <source>
        <dbReference type="EMBL" id="KAL3507479.1"/>
    </source>
</evidence>
<dbReference type="InterPro" id="IPR036047">
    <property type="entry name" value="F-box-like_dom_sf"/>
</dbReference>
<keyword evidence="4" id="KW-1185">Reference proteome</keyword>
<dbReference type="SUPFAM" id="SSF81383">
    <property type="entry name" value="F-box domain"/>
    <property type="match status" value="1"/>
</dbReference>
<dbReference type="EMBL" id="JBJUIK010000013">
    <property type="protein sequence ID" value="KAL3507479.1"/>
    <property type="molecule type" value="Genomic_DNA"/>
</dbReference>
<organism evidence="3 4">
    <name type="scientific">Cinchona calisaya</name>
    <dbReference type="NCBI Taxonomy" id="153742"/>
    <lineage>
        <taxon>Eukaryota</taxon>
        <taxon>Viridiplantae</taxon>
        <taxon>Streptophyta</taxon>
        <taxon>Embryophyta</taxon>
        <taxon>Tracheophyta</taxon>
        <taxon>Spermatophyta</taxon>
        <taxon>Magnoliopsida</taxon>
        <taxon>eudicotyledons</taxon>
        <taxon>Gunneridae</taxon>
        <taxon>Pentapetalae</taxon>
        <taxon>asterids</taxon>
        <taxon>lamiids</taxon>
        <taxon>Gentianales</taxon>
        <taxon>Rubiaceae</taxon>
        <taxon>Cinchonoideae</taxon>
        <taxon>Cinchoneae</taxon>
        <taxon>Cinchona</taxon>
    </lineage>
</organism>
<gene>
    <name evidence="3" type="ORF">ACH5RR_032861</name>
</gene>
<dbReference type="Pfam" id="PF00646">
    <property type="entry name" value="F-box"/>
    <property type="match status" value="1"/>
</dbReference>
<feature type="domain" description="F-box/LRR-repeat protein 15/At3g58940/PEG3-like LRR" evidence="2">
    <location>
        <begin position="117"/>
        <end position="256"/>
    </location>
</feature>
<accession>A0ABD2YJA6</accession>
<protein>
    <recommendedName>
        <fullName evidence="5">F-box domain-containing protein</fullName>
    </recommendedName>
</protein>
<feature type="domain" description="F-box" evidence="1">
    <location>
        <begin position="13"/>
        <end position="50"/>
    </location>
</feature>
<dbReference type="PANTHER" id="PTHR34145:SF28">
    <property type="entry name" value="F-BOX DOMAIN-CONTAINING PROTEIN"/>
    <property type="match status" value="1"/>
</dbReference>
<dbReference type="InterPro" id="IPR001810">
    <property type="entry name" value="F-box_dom"/>
</dbReference>
<dbReference type="Proteomes" id="UP001630127">
    <property type="component" value="Unassembled WGS sequence"/>
</dbReference>
<dbReference type="InterPro" id="IPR032675">
    <property type="entry name" value="LRR_dom_sf"/>
</dbReference>
<dbReference type="InterPro" id="IPR053772">
    <property type="entry name" value="At1g61320/At1g61330-like"/>
</dbReference>
<dbReference type="Pfam" id="PF24758">
    <property type="entry name" value="LRR_At5g56370"/>
    <property type="match status" value="1"/>
</dbReference>
<dbReference type="Gene3D" id="3.80.10.10">
    <property type="entry name" value="Ribonuclease Inhibitor"/>
    <property type="match status" value="1"/>
</dbReference>